<dbReference type="EMBL" id="JACQAY010000149">
    <property type="protein sequence ID" value="MBI3539570.1"/>
    <property type="molecule type" value="Genomic_DNA"/>
</dbReference>
<evidence type="ECO:0000256" key="1">
    <source>
        <dbReference type="SAM" id="SignalP"/>
    </source>
</evidence>
<feature type="chain" id="PRO_5038911166" description="Lipoprotein" evidence="1">
    <location>
        <begin position="23"/>
        <end position="446"/>
    </location>
</feature>
<reference evidence="2" key="1">
    <citation type="submission" date="2020-07" db="EMBL/GenBank/DDBJ databases">
        <title>Huge and variable diversity of episymbiotic CPR bacteria and DPANN archaea in groundwater ecosystems.</title>
        <authorList>
            <person name="He C.Y."/>
            <person name="Keren R."/>
            <person name="Whittaker M."/>
            <person name="Farag I.F."/>
            <person name="Doudna J."/>
            <person name="Cate J.H.D."/>
            <person name="Banfield J.F."/>
        </authorList>
    </citation>
    <scope>NUCLEOTIDE SEQUENCE</scope>
    <source>
        <strain evidence="2">NC_groundwater_928_Pr1_S-0.2um_72_17</strain>
    </source>
</reference>
<evidence type="ECO:0000313" key="3">
    <source>
        <dbReference type="Proteomes" id="UP000807850"/>
    </source>
</evidence>
<evidence type="ECO:0008006" key="4">
    <source>
        <dbReference type="Google" id="ProtNLM"/>
    </source>
</evidence>
<feature type="signal peptide" evidence="1">
    <location>
        <begin position="1"/>
        <end position="22"/>
    </location>
</feature>
<keyword evidence="1" id="KW-0732">Signal</keyword>
<dbReference type="Proteomes" id="UP000807850">
    <property type="component" value="Unassembled WGS sequence"/>
</dbReference>
<dbReference type="AlphaFoldDB" id="A0A9D6QJS7"/>
<sequence>MRSTYRLTALALTMLSLSCASAHQLARHSERELAAGDLRPAYQHARAALIKDPAKAEARGAFTRAATQLVLDLQTRVINVATVDTIAAARQSLEIGQIRGDAARLGVAIPADPVFAKHQAAFLAGAAGAFYTRAERELSARQPKAAWADFLTAQDFVPGYRDVGRRIDQAFGMAVATVAILPWTDEAGVPGISRALSDRVYSAVAPHIPSNEYRFTRLVDRDRVYGRMTLAEVDEMSRDDAVTIGRRVGADEVVMGRVYGLRANTGTNRFDAVIWRRVATHDTSGTADRWVEQDFHAVARERQVDVQYDVEVVDSHDGVTLGKFTRGATAYARVVYTDFDPQGECSDYCLVPPALRGADPERARRIEEDWRQTFGSWTLAALLENARRDRAHTRYLGSDRQAFFADCHQRPVYLGALPGERELAGIALDGVWQPVAGMLKELDAKD</sequence>
<dbReference type="PROSITE" id="PS51257">
    <property type="entry name" value="PROKAR_LIPOPROTEIN"/>
    <property type="match status" value="1"/>
</dbReference>
<protein>
    <recommendedName>
        <fullName evidence="4">Lipoprotein</fullName>
    </recommendedName>
</protein>
<organism evidence="2 3">
    <name type="scientific">Eiseniibacteriota bacterium</name>
    <dbReference type="NCBI Taxonomy" id="2212470"/>
    <lineage>
        <taxon>Bacteria</taxon>
        <taxon>Candidatus Eiseniibacteriota</taxon>
    </lineage>
</organism>
<proteinExistence type="predicted"/>
<evidence type="ECO:0000313" key="2">
    <source>
        <dbReference type="EMBL" id="MBI3539570.1"/>
    </source>
</evidence>
<name>A0A9D6QJS7_UNCEI</name>
<gene>
    <name evidence="2" type="ORF">HY076_04800</name>
</gene>
<comment type="caution">
    <text evidence="2">The sequence shown here is derived from an EMBL/GenBank/DDBJ whole genome shotgun (WGS) entry which is preliminary data.</text>
</comment>
<accession>A0A9D6QJS7</accession>